<dbReference type="RefSeq" id="XP_031573862.1">
    <property type="nucleotide sequence ID" value="XM_031718002.1"/>
</dbReference>
<accession>A0A6P8J2P0</accession>
<protein>
    <submittedName>
        <fullName evidence="3">Uncharacterized protein LOC116307703</fullName>
    </submittedName>
</protein>
<evidence type="ECO:0000256" key="1">
    <source>
        <dbReference type="SAM" id="MobiDB-lite"/>
    </source>
</evidence>
<evidence type="ECO:0000313" key="2">
    <source>
        <dbReference type="Proteomes" id="UP000515163"/>
    </source>
</evidence>
<organism evidence="2 3">
    <name type="scientific">Actinia tenebrosa</name>
    <name type="common">Australian red waratah sea anemone</name>
    <dbReference type="NCBI Taxonomy" id="6105"/>
    <lineage>
        <taxon>Eukaryota</taxon>
        <taxon>Metazoa</taxon>
        <taxon>Cnidaria</taxon>
        <taxon>Anthozoa</taxon>
        <taxon>Hexacorallia</taxon>
        <taxon>Actiniaria</taxon>
        <taxon>Actiniidae</taxon>
        <taxon>Actinia</taxon>
    </lineage>
</organism>
<gene>
    <name evidence="3" type="primary">LOC116307703</name>
</gene>
<evidence type="ECO:0000313" key="3">
    <source>
        <dbReference type="RefSeq" id="XP_031573862.1"/>
    </source>
</evidence>
<dbReference type="GeneID" id="116307703"/>
<name>A0A6P8J2P0_ACTTE</name>
<dbReference type="OrthoDB" id="5980787at2759"/>
<reference evidence="3" key="1">
    <citation type="submission" date="2025-08" db="UniProtKB">
        <authorList>
            <consortium name="RefSeq"/>
        </authorList>
    </citation>
    <scope>IDENTIFICATION</scope>
    <source>
        <tissue evidence="3">Tentacle</tissue>
    </source>
</reference>
<proteinExistence type="predicted"/>
<dbReference type="Proteomes" id="UP000515163">
    <property type="component" value="Unplaced"/>
</dbReference>
<dbReference type="InParanoid" id="A0A6P8J2P0"/>
<dbReference type="AlphaFoldDB" id="A0A6P8J2P0"/>
<feature type="region of interest" description="Disordered" evidence="1">
    <location>
        <begin position="1"/>
        <end position="48"/>
    </location>
</feature>
<feature type="region of interest" description="Disordered" evidence="1">
    <location>
        <begin position="172"/>
        <end position="191"/>
    </location>
</feature>
<dbReference type="KEGG" id="aten:116307703"/>
<sequence length="582" mass="65495">MSKVMGELTVEGMELSHDEDENDISTARDQELEESPDTSPSDGFTAIMNEHPTSINTINNESLGNGGVAGGVKNDGMKKTLVSRGRKGAKRTSTKKKMYIEKIDSPTLINLHEMSSYGASHSFYTTPDSSARKEDHRNLSFSTKHRWTVGAKTTTCRALEFGGRVPDHWEELSKRSVPSDPKTGTRLSSTQSKIAYPCRKRKASSSAAKRGKLVHGGGGHCTITRIEKNVNINIAENAGYLVVGNNTKINICNCVKENKNELADIEEVEADGSYPSISPKKSLKVTADENFEKFMYAFQDIINRLHPLRDKGRFKEFYIVAEGFAGSSEPHIQILILIEKSMALSYQKEFTKSKEIIDEAMKMISNNLGVEMKNFLTAYSHVHLTGLSRRQNRLTEANKFVSTAKQNEEFTPFSIARVFIAYEHASNLTKTLSLMNVDEDEPWQIMKEDASKSLRECITLSQRIHETNSSIYLQRPQFSLVKLALMNLNCRTKTSRTQPVEEESIQEAERCIKKMEEYEGDISEALSIQLYVAKSDLCFRTKDFLQAKSLAQQALHIAEENTFSLEIEPIQDRLKDINKLLT</sequence>
<keyword evidence="2" id="KW-1185">Reference proteome</keyword>